<reference evidence="2 3" key="1">
    <citation type="submission" date="2019-02" db="EMBL/GenBank/DDBJ databases">
        <title>Pedobacter sp. RP-1-13 sp. nov., isolated from Arctic soil.</title>
        <authorList>
            <person name="Dahal R.H."/>
        </authorList>
    </citation>
    <scope>NUCLEOTIDE SEQUENCE [LARGE SCALE GENOMIC DNA]</scope>
    <source>
        <strain evidence="2 3">RP-1-13</strain>
    </source>
</reference>
<evidence type="ECO:0000256" key="1">
    <source>
        <dbReference type="SAM" id="SignalP"/>
    </source>
</evidence>
<gene>
    <name evidence="2" type="ORF">EZ428_20980</name>
</gene>
<evidence type="ECO:0008006" key="4">
    <source>
        <dbReference type="Google" id="ProtNLM"/>
    </source>
</evidence>
<dbReference type="EMBL" id="SJSK01000006">
    <property type="protein sequence ID" value="TCC88199.1"/>
    <property type="molecule type" value="Genomic_DNA"/>
</dbReference>
<dbReference type="OrthoDB" id="793442at2"/>
<sequence>MKKVILLFLFSLNICYSFSQELPHLKNIKLNKKSHFKGTETLVFKVTDYLFQTPIDKKNKSRTEAGQFLLKWMNGTPYYTFYLEEKETNFFNTDSDLMLMYMAGLTKFTLDNPSIKDQKTLILGTMGIVLPYLNKQENKTNWSKELWQLNDANQKGKLQEYLYQDFKIN</sequence>
<name>A0A4R0MN52_9SPHI</name>
<feature type="signal peptide" evidence="1">
    <location>
        <begin position="1"/>
        <end position="19"/>
    </location>
</feature>
<dbReference type="Proteomes" id="UP000292884">
    <property type="component" value="Unassembled WGS sequence"/>
</dbReference>
<protein>
    <recommendedName>
        <fullName evidence="4">DUF2490 domain-containing protein</fullName>
    </recommendedName>
</protein>
<evidence type="ECO:0000313" key="2">
    <source>
        <dbReference type="EMBL" id="TCC88199.1"/>
    </source>
</evidence>
<evidence type="ECO:0000313" key="3">
    <source>
        <dbReference type="Proteomes" id="UP000292884"/>
    </source>
</evidence>
<feature type="chain" id="PRO_5020706311" description="DUF2490 domain-containing protein" evidence="1">
    <location>
        <begin position="20"/>
        <end position="169"/>
    </location>
</feature>
<organism evidence="2 3">
    <name type="scientific">Pedobacter frigiditerrae</name>
    <dbReference type="NCBI Taxonomy" id="2530452"/>
    <lineage>
        <taxon>Bacteria</taxon>
        <taxon>Pseudomonadati</taxon>
        <taxon>Bacteroidota</taxon>
        <taxon>Sphingobacteriia</taxon>
        <taxon>Sphingobacteriales</taxon>
        <taxon>Sphingobacteriaceae</taxon>
        <taxon>Pedobacter</taxon>
    </lineage>
</organism>
<keyword evidence="1" id="KW-0732">Signal</keyword>
<accession>A0A4R0MN52</accession>
<keyword evidence="3" id="KW-1185">Reference proteome</keyword>
<dbReference type="AlphaFoldDB" id="A0A4R0MN52"/>
<comment type="caution">
    <text evidence="2">The sequence shown here is derived from an EMBL/GenBank/DDBJ whole genome shotgun (WGS) entry which is preliminary data.</text>
</comment>
<dbReference type="RefSeq" id="WP_131555187.1">
    <property type="nucleotide sequence ID" value="NZ_SJSK01000006.1"/>
</dbReference>
<proteinExistence type="predicted"/>